<dbReference type="CTD" id="36130"/>
<evidence type="ECO:0000256" key="7">
    <source>
        <dbReference type="ARBA" id="ARBA00077380"/>
    </source>
</evidence>
<dbReference type="Gene3D" id="3.30.40.10">
    <property type="entry name" value="Zinc/RING finger domain, C3HC4 (zinc finger)"/>
    <property type="match status" value="1"/>
</dbReference>
<dbReference type="FunFam" id="3.30.40.10:FF:000037">
    <property type="entry name" value="Cdk-activating kinase assembly factor MAT1, centre"/>
    <property type="match status" value="1"/>
</dbReference>
<evidence type="ECO:0000256" key="11">
    <source>
        <dbReference type="SAM" id="Coils"/>
    </source>
</evidence>
<dbReference type="SMART" id="SM00184">
    <property type="entry name" value="RING"/>
    <property type="match status" value="1"/>
</dbReference>
<dbReference type="EMBL" id="KU870640">
    <property type="protein sequence ID" value="AMP81930.1"/>
    <property type="molecule type" value="mRNA"/>
</dbReference>
<dbReference type="PANTHER" id="PTHR12683">
    <property type="entry name" value="CDK-ACTIVATING KINASE ASSEMBLY FACTOR MAT1"/>
    <property type="match status" value="1"/>
</dbReference>
<dbReference type="InterPro" id="IPR017907">
    <property type="entry name" value="Znf_RING_CS"/>
</dbReference>
<dbReference type="OrthoDB" id="5963at2759"/>
<dbReference type="AlphaFoldDB" id="A0A1U8YID7"/>
<dbReference type="GO" id="GO:0005675">
    <property type="term" value="C:transcription factor TFIIH holo complex"/>
    <property type="evidence" value="ECO:0007669"/>
    <property type="project" value="InterPro"/>
</dbReference>
<keyword evidence="2" id="KW-0479">Metal-binding</keyword>
<evidence type="ECO:0000259" key="12">
    <source>
        <dbReference type="PROSITE" id="PS50089"/>
    </source>
</evidence>
<dbReference type="RefSeq" id="XP_045112451.1">
    <property type="nucleotide sequence ID" value="XM_045256516.1"/>
</dbReference>
<dbReference type="KEGG" id="ptru:123505327"/>
<dbReference type="PANTHER" id="PTHR12683:SF13">
    <property type="entry name" value="CDK-ACTIVATING KINASE ASSEMBLY FACTOR MAT1"/>
    <property type="match status" value="1"/>
</dbReference>
<evidence type="ECO:0000256" key="9">
    <source>
        <dbReference type="ARBA" id="ARBA00083888"/>
    </source>
</evidence>
<accession>A0A1U8YID7</accession>
<feature type="coiled-coil region" evidence="11">
    <location>
        <begin position="206"/>
        <end position="234"/>
    </location>
</feature>
<evidence type="ECO:0000313" key="13">
    <source>
        <dbReference type="EMBL" id="AMP81930.1"/>
    </source>
</evidence>
<dbReference type="GO" id="GO:0006289">
    <property type="term" value="P:nucleotide-excision repair"/>
    <property type="evidence" value="ECO:0007669"/>
    <property type="project" value="InterPro"/>
</dbReference>
<evidence type="ECO:0000256" key="10">
    <source>
        <dbReference type="PROSITE-ProRule" id="PRU00175"/>
    </source>
</evidence>
<dbReference type="NCBIfam" id="TIGR00570">
    <property type="entry name" value="cdk7"/>
    <property type="match status" value="1"/>
</dbReference>
<keyword evidence="3 10" id="KW-0863">Zinc-finger</keyword>
<keyword evidence="4" id="KW-0862">Zinc</keyword>
<keyword evidence="11" id="KW-0175">Coiled coil</keyword>
<reference evidence="13" key="1">
    <citation type="submission" date="2016-03" db="EMBL/GenBank/DDBJ databases">
        <title>Cloning and expression in the ovarian development of MAT1 gene of the swimming crab (Portunus trituberculatus).</title>
        <authorList>
            <person name="Jia F."/>
        </authorList>
    </citation>
    <scope>NUCLEOTIDE SEQUENCE</scope>
</reference>
<evidence type="ECO:0000256" key="6">
    <source>
        <dbReference type="ARBA" id="ARBA00074719"/>
    </source>
</evidence>
<feature type="domain" description="RING-type" evidence="12">
    <location>
        <begin position="13"/>
        <end position="57"/>
    </location>
</feature>
<dbReference type="Pfam" id="PF06391">
    <property type="entry name" value="MAT1"/>
    <property type="match status" value="1"/>
</dbReference>
<evidence type="ECO:0000256" key="4">
    <source>
        <dbReference type="ARBA" id="ARBA00022833"/>
    </source>
</evidence>
<evidence type="ECO:0000256" key="3">
    <source>
        <dbReference type="ARBA" id="ARBA00022771"/>
    </source>
</evidence>
<dbReference type="Pfam" id="PF17121">
    <property type="entry name" value="zf-C3HC4_5"/>
    <property type="match status" value="1"/>
</dbReference>
<evidence type="ECO:0000256" key="2">
    <source>
        <dbReference type="ARBA" id="ARBA00022723"/>
    </source>
</evidence>
<comment type="subcellular location">
    <subcellularLocation>
        <location evidence="1">Nucleus</location>
    </subcellularLocation>
</comment>
<dbReference type="InterPro" id="IPR001841">
    <property type="entry name" value="Znf_RING"/>
</dbReference>
<protein>
    <recommendedName>
        <fullName evidence="6">CDK-activating kinase assembly factor MAT1</fullName>
    </recommendedName>
    <alternativeName>
        <fullName evidence="9">CDK7/cyclin-H assembly factor</fullName>
    </alternativeName>
    <alternativeName>
        <fullName evidence="7">Menage a trois</fullName>
    </alternativeName>
    <alternativeName>
        <fullName evidence="8">RING finger protein MAT1</fullName>
    </alternativeName>
</protein>
<evidence type="ECO:0000256" key="1">
    <source>
        <dbReference type="ARBA" id="ARBA00004123"/>
    </source>
</evidence>
<dbReference type="PROSITE" id="PS00518">
    <property type="entry name" value="ZF_RING_1"/>
    <property type="match status" value="1"/>
</dbReference>
<proteinExistence type="evidence at transcript level"/>
<organism evidence="13">
    <name type="scientific">Portunus trituberculatus</name>
    <name type="common">Swimming crab</name>
    <name type="synonym">Neptunus trituberculatus</name>
    <dbReference type="NCBI Taxonomy" id="210409"/>
    <lineage>
        <taxon>Eukaryota</taxon>
        <taxon>Metazoa</taxon>
        <taxon>Ecdysozoa</taxon>
        <taxon>Arthropoda</taxon>
        <taxon>Crustacea</taxon>
        <taxon>Multicrustacea</taxon>
        <taxon>Malacostraca</taxon>
        <taxon>Eumalacostraca</taxon>
        <taxon>Eucarida</taxon>
        <taxon>Decapoda</taxon>
        <taxon>Pleocyemata</taxon>
        <taxon>Brachyura</taxon>
        <taxon>Eubrachyura</taxon>
        <taxon>Portunoidea</taxon>
        <taxon>Portunidae</taxon>
        <taxon>Portuninae</taxon>
        <taxon>Portunus</taxon>
    </lineage>
</organism>
<dbReference type="InterPro" id="IPR013083">
    <property type="entry name" value="Znf_RING/FYVE/PHD"/>
</dbReference>
<dbReference type="GO" id="GO:0006357">
    <property type="term" value="P:regulation of transcription by RNA polymerase II"/>
    <property type="evidence" value="ECO:0007669"/>
    <property type="project" value="TreeGrafter"/>
</dbReference>
<evidence type="ECO:0000256" key="8">
    <source>
        <dbReference type="ARBA" id="ARBA00077720"/>
    </source>
</evidence>
<dbReference type="SUPFAM" id="SSF57850">
    <property type="entry name" value="RING/U-box"/>
    <property type="match status" value="1"/>
</dbReference>
<evidence type="ECO:0000256" key="5">
    <source>
        <dbReference type="ARBA" id="ARBA00023242"/>
    </source>
</evidence>
<dbReference type="GeneID" id="123505327"/>
<dbReference type="InterPro" id="IPR004575">
    <property type="entry name" value="MAT1/Tfb3"/>
</dbReference>
<dbReference type="PROSITE" id="PS50089">
    <property type="entry name" value="ZF_RING_2"/>
    <property type="match status" value="1"/>
</dbReference>
<name>A0A1U8YID7_PORTR</name>
<dbReference type="InterPro" id="IPR057657">
    <property type="entry name" value="MAT1_CAK-anch"/>
</dbReference>
<dbReference type="InterPro" id="IPR015877">
    <property type="entry name" value="MAT1_centre"/>
</dbReference>
<dbReference type="CDD" id="cd16517">
    <property type="entry name" value="RING-HC_MAT1"/>
    <property type="match status" value="1"/>
</dbReference>
<sequence length="322" mass="37436">MGDYYDASYETQCPQCRSTKYRNPQMKLMVNVCGHPMCDSCVRMYFIKESAPCPECEIILKRSKFRVQIYEDPLVEKELAIRRKVMKVYNMSEDDFPTLEEWNAYLEEIEEIVYNITNDINKPEMEKKIENYEKQNKNEIRKNFGKKSRADEEIERQLDSELMKGLERQRILREEQEQSMISRQRNKTSLIKDLMAASEGAASLVVQTHSERLKEEQKRENQKKKEQELALAAKASEFSSGVKIGFANLSSAPVKPVKEELYRYEPPVLSATLPAPSWDELEEGGYLHHVRRASPQAMAGGYSEHYACLRALQDFMSSHFLS</sequence>
<dbReference type="Pfam" id="PF25811">
    <property type="entry name" value="CAK-anch_MAT1"/>
    <property type="match status" value="1"/>
</dbReference>
<dbReference type="GO" id="GO:0008270">
    <property type="term" value="F:zinc ion binding"/>
    <property type="evidence" value="ECO:0007669"/>
    <property type="project" value="UniProtKB-KW"/>
</dbReference>
<keyword evidence="5" id="KW-0539">Nucleus</keyword>
<dbReference type="GO" id="GO:0061575">
    <property type="term" value="F:cyclin-dependent protein serine/threonine kinase activator activity"/>
    <property type="evidence" value="ECO:0007669"/>
    <property type="project" value="InterPro"/>
</dbReference>